<evidence type="ECO:0000313" key="4">
    <source>
        <dbReference type="EMBL" id="CAH2350373.1"/>
    </source>
</evidence>
<sequence length="182" mass="20397">MPREIISLDDLTPNNVGVLKKINQVTLPTTYPESWYKDALQSDQIVKLAFYSELPVGNIKAKAIKFSSKQSFENITNTKETASSGSDSQPKILPNAVYIETLAVLASYQNLGIGSKLLSFIIEETKTRFIHEIVLHVQSSNIKAIDWYLKKGFSKKEEVKDYYKDQGMEGADADAFILSIEV</sequence>
<dbReference type="EMBL" id="CAKXYY010000001">
    <property type="protein sequence ID" value="CAH2350373.1"/>
    <property type="molecule type" value="Genomic_DNA"/>
</dbReference>
<dbReference type="GO" id="GO:0007064">
    <property type="term" value="P:mitotic sister chromatid cohesion"/>
    <property type="evidence" value="ECO:0007669"/>
    <property type="project" value="TreeGrafter"/>
</dbReference>
<dbReference type="OrthoDB" id="47374at2759"/>
<dbReference type="GO" id="GO:0016747">
    <property type="term" value="F:acyltransferase activity, transferring groups other than amino-acyl groups"/>
    <property type="evidence" value="ECO:0007669"/>
    <property type="project" value="InterPro"/>
</dbReference>
<dbReference type="InterPro" id="IPR016181">
    <property type="entry name" value="Acyl_CoA_acyltransferase"/>
</dbReference>
<dbReference type="InterPro" id="IPR051556">
    <property type="entry name" value="N-term/lysine_N-AcTrnsfr"/>
</dbReference>
<feature type="domain" description="N-acetyltransferase" evidence="3">
    <location>
        <begin position="6"/>
        <end position="182"/>
    </location>
</feature>
<dbReference type="Gene3D" id="3.40.630.30">
    <property type="match status" value="1"/>
</dbReference>
<dbReference type="InterPro" id="IPR000182">
    <property type="entry name" value="GNAT_dom"/>
</dbReference>
<evidence type="ECO:0000256" key="2">
    <source>
        <dbReference type="ARBA" id="ARBA00023315"/>
    </source>
</evidence>
<dbReference type="Pfam" id="PF00583">
    <property type="entry name" value="Acetyltransf_1"/>
    <property type="match status" value="1"/>
</dbReference>
<dbReference type="PANTHER" id="PTHR42919">
    <property type="entry name" value="N-ALPHA-ACETYLTRANSFERASE"/>
    <property type="match status" value="1"/>
</dbReference>
<evidence type="ECO:0000259" key="3">
    <source>
        <dbReference type="PROSITE" id="PS51186"/>
    </source>
</evidence>
<keyword evidence="2" id="KW-0012">Acyltransferase</keyword>
<name>A0A9P0QJP2_9ASCO</name>
<keyword evidence="5" id="KW-1185">Reference proteome</keyword>
<gene>
    <name evidence="4" type="ORF">CLIB1423_01S08636</name>
</gene>
<dbReference type="SUPFAM" id="SSF55729">
    <property type="entry name" value="Acyl-CoA N-acyltransferases (Nat)"/>
    <property type="match status" value="1"/>
</dbReference>
<evidence type="ECO:0000313" key="5">
    <source>
        <dbReference type="Proteomes" id="UP000837801"/>
    </source>
</evidence>
<dbReference type="Proteomes" id="UP000837801">
    <property type="component" value="Unassembled WGS sequence"/>
</dbReference>
<dbReference type="PANTHER" id="PTHR42919:SF8">
    <property type="entry name" value="N-ALPHA-ACETYLTRANSFERASE 50"/>
    <property type="match status" value="1"/>
</dbReference>
<reference evidence="4" key="1">
    <citation type="submission" date="2022-03" db="EMBL/GenBank/DDBJ databases">
        <authorList>
            <person name="Legras J.-L."/>
            <person name="Devillers H."/>
            <person name="Grondin C."/>
        </authorList>
    </citation>
    <scope>NUCLEOTIDE SEQUENCE</scope>
    <source>
        <strain evidence="4">CLIB 1423</strain>
    </source>
</reference>
<organism evidence="4 5">
    <name type="scientific">[Candida] railenensis</name>
    <dbReference type="NCBI Taxonomy" id="45579"/>
    <lineage>
        <taxon>Eukaryota</taxon>
        <taxon>Fungi</taxon>
        <taxon>Dikarya</taxon>
        <taxon>Ascomycota</taxon>
        <taxon>Saccharomycotina</taxon>
        <taxon>Pichiomycetes</taxon>
        <taxon>Debaryomycetaceae</taxon>
        <taxon>Kurtzmaniella</taxon>
    </lineage>
</organism>
<accession>A0A9P0QJP2</accession>
<evidence type="ECO:0000256" key="1">
    <source>
        <dbReference type="ARBA" id="ARBA00022679"/>
    </source>
</evidence>
<keyword evidence="1" id="KW-0808">Transferase</keyword>
<comment type="caution">
    <text evidence="4">The sequence shown here is derived from an EMBL/GenBank/DDBJ whole genome shotgun (WGS) entry which is preliminary data.</text>
</comment>
<protein>
    <submittedName>
        <fullName evidence="4">N-alpha-acetyltransferase Nat5p</fullName>
    </submittedName>
</protein>
<dbReference type="CDD" id="cd04301">
    <property type="entry name" value="NAT_SF"/>
    <property type="match status" value="1"/>
</dbReference>
<proteinExistence type="predicted"/>
<dbReference type="AlphaFoldDB" id="A0A9P0QJP2"/>
<dbReference type="PROSITE" id="PS51186">
    <property type="entry name" value="GNAT"/>
    <property type="match status" value="1"/>
</dbReference>
<dbReference type="GO" id="GO:0031415">
    <property type="term" value="C:NatA complex"/>
    <property type="evidence" value="ECO:0007669"/>
    <property type="project" value="TreeGrafter"/>
</dbReference>